<dbReference type="AlphaFoldDB" id="A0A7G3GC53"/>
<dbReference type="KEGG" id="ifl:C1H71_12305"/>
<sequence length="508" mass="57539">MMFDIKGLVNSLFRPTTQEGVFDLKSATIFMDELPESDILQAQIEIVKALQQLNQNPQISSNELFKTIPYLDEKAGPLQSHLLDIYHGRIIEEGISPHQVLPTVLSFWQEMATGYLIGIKLASQKVGRTQDKKLQLFTLRAIELFATQARYAYMRHLDLDNHIWRNLNRLYHFSEQNNFAKTPQITYSSSEPSNIQDHYIQTLMLSLANPDKVQSSQINLIATWLKKWSALIELEPELKPQKHLFAINITGTGKPKRIRRDMVGENWRYWTTTPIAEHINQLIQQLNQGQSAASLGLPEETSSPANLDLLQTLSNLWSRDSLTPVRQHERQNNTKSIHVITGIQKIIPFITQQTTASSADLLEAQKWELADASAGGFGLNYHSDTPLEVGEFLGLANIGQHPFTIGIVRRVNRSQKGIMSIGVETLTQNPVIVSLSPLLTEERFQCIYAPEGPSTNPARFLIIPSAVFAENQEYKFTAQEKSYRIRLSPAMEHTEQCVLAKFAVLEKL</sequence>
<dbReference type="Proteomes" id="UP000515917">
    <property type="component" value="Chromosome"/>
</dbReference>
<evidence type="ECO:0008006" key="3">
    <source>
        <dbReference type="Google" id="ProtNLM"/>
    </source>
</evidence>
<reference evidence="1 2" key="1">
    <citation type="submission" date="2018-01" db="EMBL/GenBank/DDBJ databases">
        <title>Genome sequence of Iodobacter sp. strain PCH194 isolated from Indian Trans-Himalaya.</title>
        <authorList>
            <person name="Kumar V."/>
            <person name="Thakur V."/>
            <person name="Kumar S."/>
            <person name="Singh D."/>
        </authorList>
    </citation>
    <scope>NUCLEOTIDE SEQUENCE [LARGE SCALE GENOMIC DNA]</scope>
    <source>
        <strain evidence="1 2">PCH194</strain>
    </source>
</reference>
<protein>
    <recommendedName>
        <fullName evidence="3">PilZ domain-containing protein</fullName>
    </recommendedName>
</protein>
<dbReference type="EMBL" id="CP025781">
    <property type="protein sequence ID" value="QBC44235.1"/>
    <property type="molecule type" value="Genomic_DNA"/>
</dbReference>
<gene>
    <name evidence="1" type="ORF">C1H71_12305</name>
</gene>
<dbReference type="RefSeq" id="WP_130106773.1">
    <property type="nucleotide sequence ID" value="NZ_CP025781.1"/>
</dbReference>
<accession>A0A7G3GC53</accession>
<organism evidence="1 2">
    <name type="scientific">Iodobacter fluviatilis</name>
    <dbReference type="NCBI Taxonomy" id="537"/>
    <lineage>
        <taxon>Bacteria</taxon>
        <taxon>Pseudomonadati</taxon>
        <taxon>Pseudomonadota</taxon>
        <taxon>Betaproteobacteria</taxon>
        <taxon>Neisseriales</taxon>
        <taxon>Chitinibacteraceae</taxon>
        <taxon>Iodobacter</taxon>
    </lineage>
</organism>
<evidence type="ECO:0000313" key="1">
    <source>
        <dbReference type="EMBL" id="QBC44235.1"/>
    </source>
</evidence>
<proteinExistence type="predicted"/>
<name>A0A7G3GC53_9NEIS</name>
<keyword evidence="2" id="KW-1185">Reference proteome</keyword>
<evidence type="ECO:0000313" key="2">
    <source>
        <dbReference type="Proteomes" id="UP000515917"/>
    </source>
</evidence>